<dbReference type="EMBL" id="VDMD01000024">
    <property type="protein sequence ID" value="TRM60053.1"/>
    <property type="molecule type" value="Genomic_DNA"/>
</dbReference>
<evidence type="ECO:0000313" key="2">
    <source>
        <dbReference type="Proteomes" id="UP000320762"/>
    </source>
</evidence>
<accession>A0A550C5G6</accession>
<dbReference type="AlphaFoldDB" id="A0A550C5G6"/>
<proteinExistence type="predicted"/>
<reference evidence="1 2" key="1">
    <citation type="journal article" date="2019" name="New Phytol.">
        <title>Comparative genomics reveals unique wood-decay strategies and fruiting body development in the Schizophyllaceae.</title>
        <authorList>
            <person name="Almasi E."/>
            <person name="Sahu N."/>
            <person name="Krizsan K."/>
            <person name="Balint B."/>
            <person name="Kovacs G.M."/>
            <person name="Kiss B."/>
            <person name="Cseklye J."/>
            <person name="Drula E."/>
            <person name="Henrissat B."/>
            <person name="Nagy I."/>
            <person name="Chovatia M."/>
            <person name="Adam C."/>
            <person name="LaButti K."/>
            <person name="Lipzen A."/>
            <person name="Riley R."/>
            <person name="Grigoriev I.V."/>
            <person name="Nagy L.G."/>
        </authorList>
    </citation>
    <scope>NUCLEOTIDE SEQUENCE [LARGE SCALE GENOMIC DNA]</scope>
    <source>
        <strain evidence="1 2">NL-1724</strain>
    </source>
</reference>
<gene>
    <name evidence="1" type="ORF">BD626DRAFT_408073</name>
</gene>
<protein>
    <submittedName>
        <fullName evidence="1">Uncharacterized protein</fullName>
    </submittedName>
</protein>
<keyword evidence="2" id="KW-1185">Reference proteome</keyword>
<sequence>MSAILNKLRKEERQCTVAVIQYERNDFSVGHEEQFHWALVAVVSKKDLSIRSVAWQVSDRHYSDGRPMEWILHDNEVEVNKTFKCLGGVILGQISEKDVDKARKLVRELQQPKPKFQGWNCRDWVMEVIQNIFIPNGWAAAGATSQRSLLPSLRSASRASKSASQYHKRPMPQLVAFDP</sequence>
<organism evidence="1 2">
    <name type="scientific">Schizophyllum amplum</name>
    <dbReference type="NCBI Taxonomy" id="97359"/>
    <lineage>
        <taxon>Eukaryota</taxon>
        <taxon>Fungi</taxon>
        <taxon>Dikarya</taxon>
        <taxon>Basidiomycota</taxon>
        <taxon>Agaricomycotina</taxon>
        <taxon>Agaricomycetes</taxon>
        <taxon>Agaricomycetidae</taxon>
        <taxon>Agaricales</taxon>
        <taxon>Schizophyllaceae</taxon>
        <taxon>Schizophyllum</taxon>
    </lineage>
</organism>
<evidence type="ECO:0000313" key="1">
    <source>
        <dbReference type="EMBL" id="TRM60053.1"/>
    </source>
</evidence>
<name>A0A550C5G6_9AGAR</name>
<dbReference type="OrthoDB" id="3160749at2759"/>
<dbReference type="InterPro" id="IPR054208">
    <property type="entry name" value="DUF6914"/>
</dbReference>
<dbReference type="Pfam" id="PF21858">
    <property type="entry name" value="DUF6914"/>
    <property type="match status" value="1"/>
</dbReference>
<comment type="caution">
    <text evidence="1">The sequence shown here is derived from an EMBL/GenBank/DDBJ whole genome shotgun (WGS) entry which is preliminary data.</text>
</comment>
<dbReference type="Proteomes" id="UP000320762">
    <property type="component" value="Unassembled WGS sequence"/>
</dbReference>